<protein>
    <submittedName>
        <fullName evidence="3">Uncharacterized protein</fullName>
    </submittedName>
</protein>
<accession>A0A6H9Z3H0</accession>
<feature type="compositionally biased region" description="Polar residues" evidence="1">
    <location>
        <begin position="353"/>
        <end position="368"/>
    </location>
</feature>
<evidence type="ECO:0000313" key="4">
    <source>
        <dbReference type="Proteomes" id="UP000468735"/>
    </source>
</evidence>
<comment type="caution">
    <text evidence="3">The sequence shown here is derived from an EMBL/GenBank/DDBJ whole genome shotgun (WGS) entry which is preliminary data.</text>
</comment>
<dbReference type="AlphaFoldDB" id="A0A6H9Z3H0"/>
<keyword evidence="2" id="KW-1133">Transmembrane helix</keyword>
<evidence type="ECO:0000313" key="3">
    <source>
        <dbReference type="EMBL" id="KAB2351591.1"/>
    </source>
</evidence>
<evidence type="ECO:0000256" key="2">
    <source>
        <dbReference type="SAM" id="Phobius"/>
    </source>
</evidence>
<dbReference type="OrthoDB" id="3463383at2"/>
<evidence type="ECO:0000256" key="1">
    <source>
        <dbReference type="SAM" id="MobiDB-lite"/>
    </source>
</evidence>
<name>A0A6H9Z3H0_9ACTN</name>
<reference evidence="3 4" key="1">
    <citation type="submission" date="2019-09" db="EMBL/GenBank/DDBJ databases">
        <title>Actinomadura physcomitrii sp. nov., a novel actinomycete isolated from moss [Physcomitrium sphaericum (Ludw) Fuernr].</title>
        <authorList>
            <person name="Zhuang X."/>
            <person name="Liu C."/>
        </authorList>
    </citation>
    <scope>NUCLEOTIDE SEQUENCE [LARGE SCALE GENOMIC DNA]</scope>
    <source>
        <strain evidence="3 4">HMC1</strain>
    </source>
</reference>
<keyword evidence="2" id="KW-0812">Transmembrane</keyword>
<sequence length="391" mass="40356">MGTAESLMSIATAMAMGAGVVLPPALMVTFLYKESTGKPSKLEKAAQDWADAAKELSQAVQKITDLVNAIPGEAWTMDDRPLYESKVVDFGQQVDALASYIEAVQISIMVVAWALFTYAVFAMGMAVYLDALAIAAAAALAATATVVGAPAGATIFAECQALAAVGMKVTMVATGILAVTGVGVAAVMVGGAALTANSQEGNGATNAFDAFQKGMATGAAGAAANLAQAGVNSGLNFLSRGVPGVSRPAAELDFDADRDIDKTWNVGGGAKVSTPGGMGEFEGGYHAKIKDGQVQGQEAELKGKITTPGGMASASGGGKLEWDENENLKNKSFNAGVESGPLGTKGEYEGNWDQKNQYSDKYNVNSPFFNRVDGSTQKKKDDEPPPWEKNL</sequence>
<proteinExistence type="predicted"/>
<keyword evidence="4" id="KW-1185">Reference proteome</keyword>
<keyword evidence="2" id="KW-0472">Membrane</keyword>
<dbReference type="RefSeq" id="WP_151558484.1">
    <property type="nucleotide sequence ID" value="NZ_WBMT01000002.1"/>
</dbReference>
<feature type="transmembrane region" description="Helical" evidence="2">
    <location>
        <begin position="106"/>
        <end position="128"/>
    </location>
</feature>
<feature type="transmembrane region" description="Helical" evidence="2">
    <location>
        <begin position="6"/>
        <end position="32"/>
    </location>
</feature>
<feature type="transmembrane region" description="Helical" evidence="2">
    <location>
        <begin position="169"/>
        <end position="194"/>
    </location>
</feature>
<dbReference type="Proteomes" id="UP000468735">
    <property type="component" value="Unassembled WGS sequence"/>
</dbReference>
<gene>
    <name evidence="3" type="ORF">F8566_05030</name>
</gene>
<feature type="region of interest" description="Disordered" evidence="1">
    <location>
        <begin position="332"/>
        <end position="391"/>
    </location>
</feature>
<organism evidence="3 4">
    <name type="scientific">Actinomadura rudentiformis</name>
    <dbReference type="NCBI Taxonomy" id="359158"/>
    <lineage>
        <taxon>Bacteria</taxon>
        <taxon>Bacillati</taxon>
        <taxon>Actinomycetota</taxon>
        <taxon>Actinomycetes</taxon>
        <taxon>Streptosporangiales</taxon>
        <taxon>Thermomonosporaceae</taxon>
        <taxon>Actinomadura</taxon>
    </lineage>
</organism>
<feature type="transmembrane region" description="Helical" evidence="2">
    <location>
        <begin position="134"/>
        <end position="157"/>
    </location>
</feature>
<dbReference type="EMBL" id="WBMT01000002">
    <property type="protein sequence ID" value="KAB2351591.1"/>
    <property type="molecule type" value="Genomic_DNA"/>
</dbReference>